<keyword evidence="5 10" id="KW-0931">ER-Golgi transport</keyword>
<proteinExistence type="inferred from homology"/>
<dbReference type="InterPro" id="IPR028565">
    <property type="entry name" value="MHD"/>
</dbReference>
<keyword evidence="9 10" id="KW-0968">Cytoplasmic vesicle</keyword>
<dbReference type="GO" id="GO:0051645">
    <property type="term" value="P:Golgi localization"/>
    <property type="evidence" value="ECO:0007669"/>
    <property type="project" value="TreeGrafter"/>
</dbReference>
<dbReference type="OrthoDB" id="10266042at2759"/>
<dbReference type="InterPro" id="IPR036168">
    <property type="entry name" value="AP2_Mu_C_sf"/>
</dbReference>
<evidence type="ECO:0000256" key="7">
    <source>
        <dbReference type="ARBA" id="ARBA00023034"/>
    </source>
</evidence>
<feature type="region of interest" description="Disordered" evidence="12">
    <location>
        <begin position="186"/>
        <end position="227"/>
    </location>
</feature>
<evidence type="ECO:0000256" key="5">
    <source>
        <dbReference type="ARBA" id="ARBA00022892"/>
    </source>
</evidence>
<evidence type="ECO:0000256" key="1">
    <source>
        <dbReference type="ARBA" id="ARBA00010516"/>
    </source>
</evidence>
<dbReference type="EMBL" id="JXTB01000531">
    <property type="protein sequence ID" value="PON37417.1"/>
    <property type="molecule type" value="Genomic_DNA"/>
</dbReference>
<reference evidence="15" key="1">
    <citation type="submission" date="2016-06" db="EMBL/GenBank/DDBJ databases">
        <title>Parallel loss of symbiosis genes in relatives of nitrogen-fixing non-legume Parasponia.</title>
        <authorList>
            <person name="Van Velzen R."/>
            <person name="Holmer R."/>
            <person name="Bu F."/>
            <person name="Rutten L."/>
            <person name="Van Zeijl A."/>
            <person name="Liu W."/>
            <person name="Santuari L."/>
            <person name="Cao Q."/>
            <person name="Sharma T."/>
            <person name="Shen D."/>
            <person name="Roswanjaya Y."/>
            <person name="Wardhani T."/>
            <person name="Kalhor M.S."/>
            <person name="Jansen J."/>
            <person name="Van den Hoogen J."/>
            <person name="Gungor B."/>
            <person name="Hartog M."/>
            <person name="Hontelez J."/>
            <person name="Verver J."/>
            <person name="Yang W.-C."/>
            <person name="Schijlen E."/>
            <person name="Repin R."/>
            <person name="Schilthuizen M."/>
            <person name="Schranz E."/>
            <person name="Heidstra R."/>
            <person name="Miyata K."/>
            <person name="Fedorova E."/>
            <person name="Kohlen W."/>
            <person name="Bisseling T."/>
            <person name="Smit S."/>
            <person name="Geurts R."/>
        </authorList>
    </citation>
    <scope>NUCLEOTIDE SEQUENCE [LARGE SCALE GENOMIC DNA]</scope>
    <source>
        <strain evidence="15">cv. WU1-14</strain>
    </source>
</reference>
<evidence type="ECO:0000256" key="8">
    <source>
        <dbReference type="ARBA" id="ARBA00023136"/>
    </source>
</evidence>
<evidence type="ECO:0000256" key="6">
    <source>
        <dbReference type="ARBA" id="ARBA00022927"/>
    </source>
</evidence>
<name>A0A2P5ALI9_PARAD</name>
<evidence type="ECO:0000256" key="9">
    <source>
        <dbReference type="ARBA" id="ARBA00023329"/>
    </source>
</evidence>
<dbReference type="GO" id="GO:0006890">
    <property type="term" value="P:retrograde vesicle-mediated transport, Golgi to endoplasmic reticulum"/>
    <property type="evidence" value="ECO:0007669"/>
    <property type="project" value="UniProtKB-UniRule"/>
</dbReference>
<evidence type="ECO:0000256" key="4">
    <source>
        <dbReference type="ARBA" id="ARBA00022490"/>
    </source>
</evidence>
<sequence length="534" mass="59096">MSRIRIEGLLAAFPKLIGTGKQHTYVETENVRYVYQPIEALYLLLVTNKQSNILEDLETLRLLSKLVPEYSVSLDEEGIGRTAFELIFAFDEVISLGHKENVTVAQVKQYCEMESHEEKLHKLVMQSKINETKDVMKRKASEIDKSKIERNRVDKGGFISLQSMNSGRIESFNDMPISGSGTSLGSGSVFGLNTDSDPFSSKSKGSGRPPSAANAPPKGLGMQLGKSQRTNQFLESLKAEGEVILEDVQPKTGQSRSSAPPPTDPITLTVEEKLNVTLKRDGGVSNFDLQGTLSLQILNPEDGHIQVQIETGGNPGILFKTHPNMNKELFSNENILGLKDPNRPFPAGTGDATGVGLLKWRMQSTDESMVPLTSRFKSSCDLVYRMFLYFQDIYVPMFVAVNCWPSVSGNETYVSIEYEASSMFDLQNVLISVPLPALRQAPNVKQVDGDWRFDPRNSILEWSILLVDNSNRSGSMEFCVPPADSSVFFPISVSFSATNTFSDLKVVNVLPQKGGAPPKFTQRTQLVTENYQVV</sequence>
<dbReference type="GO" id="GO:0015031">
    <property type="term" value="P:protein transport"/>
    <property type="evidence" value="ECO:0007669"/>
    <property type="project" value="UniProtKB-KW"/>
</dbReference>
<dbReference type="SUPFAM" id="SSF64356">
    <property type="entry name" value="SNARE-like"/>
    <property type="match status" value="1"/>
</dbReference>
<dbReference type="AlphaFoldDB" id="A0A2P5ALI9"/>
<evidence type="ECO:0000313" key="14">
    <source>
        <dbReference type="EMBL" id="PON37417.1"/>
    </source>
</evidence>
<comment type="subcellular location">
    <subcellularLocation>
        <location evidence="10 11">Cytoplasm</location>
    </subcellularLocation>
    <subcellularLocation>
        <location evidence="10 11">Cytoplasmic vesicle</location>
        <location evidence="10 11">COPI-coated vesicle membrane</location>
        <topology evidence="10 11">Peripheral membrane protein</topology>
        <orientation evidence="10 11">Cytoplasmic side</orientation>
    </subcellularLocation>
    <subcellularLocation>
        <location evidence="10 11">Golgi apparatus membrane</location>
        <topology evidence="10 11">Peripheral membrane protein</topology>
        <orientation evidence="10 11">Cytoplasmic side</orientation>
    </subcellularLocation>
</comment>
<evidence type="ECO:0000256" key="11">
    <source>
        <dbReference type="RuleBase" id="RU366052"/>
    </source>
</evidence>
<dbReference type="InterPro" id="IPR011012">
    <property type="entry name" value="Longin-like_dom_sf"/>
</dbReference>
<keyword evidence="4 10" id="KW-0963">Cytoplasm</keyword>
<comment type="function">
    <text evidence="10">The coatomer is a cytosolic protein complex that binds to dilysine motifs and reversibly associates with Golgi non-clathrin-coated vesicles, which further mediate biosynthetic protein transport from the ER, via the Golgi up to the trans Golgi network. Coatomer complex is required for budding from Golgi membranes, and is essential for the retrograde Golgi-to-ER transport of dilysine-tagged proteins.</text>
</comment>
<keyword evidence="6 10" id="KW-0653">Protein transport</keyword>
<evidence type="ECO:0000256" key="12">
    <source>
        <dbReference type="SAM" id="MobiDB-lite"/>
    </source>
</evidence>
<dbReference type="GO" id="GO:0000139">
    <property type="term" value="C:Golgi membrane"/>
    <property type="evidence" value="ECO:0007669"/>
    <property type="project" value="UniProtKB-SubCell"/>
</dbReference>
<evidence type="ECO:0000313" key="15">
    <source>
        <dbReference type="Proteomes" id="UP000237105"/>
    </source>
</evidence>
<dbReference type="PANTHER" id="PTHR10121:SF0">
    <property type="entry name" value="COATOMER SUBUNIT DELTA"/>
    <property type="match status" value="1"/>
</dbReference>
<evidence type="ECO:0000259" key="13">
    <source>
        <dbReference type="PROSITE" id="PS51072"/>
    </source>
</evidence>
<evidence type="ECO:0000256" key="2">
    <source>
        <dbReference type="ARBA" id="ARBA00011775"/>
    </source>
</evidence>
<dbReference type="FunFam" id="3.30.450.60:FF:000003">
    <property type="entry name" value="Coatomer subunit delta"/>
    <property type="match status" value="1"/>
</dbReference>
<comment type="similarity">
    <text evidence="1 10">Belongs to the adaptor complexes medium subunit family. Delta-COP subfamily.</text>
</comment>
<keyword evidence="7 10" id="KW-0333">Golgi apparatus</keyword>
<dbReference type="PANTHER" id="PTHR10121">
    <property type="entry name" value="COATOMER SUBUNIT DELTA"/>
    <property type="match status" value="1"/>
</dbReference>
<dbReference type="PROSITE" id="PS51072">
    <property type="entry name" value="MHD"/>
    <property type="match status" value="1"/>
</dbReference>
<dbReference type="Pfam" id="PF00928">
    <property type="entry name" value="Adap_comp_sub"/>
    <property type="match status" value="1"/>
</dbReference>
<dbReference type="GO" id="GO:0030126">
    <property type="term" value="C:COPI vesicle coat"/>
    <property type="evidence" value="ECO:0007669"/>
    <property type="project" value="UniProtKB-UniRule"/>
</dbReference>
<protein>
    <recommendedName>
        <fullName evidence="10">Coatomer subunit delta</fullName>
    </recommendedName>
</protein>
<dbReference type="SUPFAM" id="SSF49447">
    <property type="entry name" value="Second domain of Mu2 adaptin subunit (ap50) of ap2 adaptor"/>
    <property type="match status" value="1"/>
</dbReference>
<dbReference type="CDD" id="cd14830">
    <property type="entry name" value="Delta_COP_N"/>
    <property type="match status" value="1"/>
</dbReference>
<organism evidence="14 15">
    <name type="scientific">Parasponia andersonii</name>
    <name type="common">Sponia andersonii</name>
    <dbReference type="NCBI Taxonomy" id="3476"/>
    <lineage>
        <taxon>Eukaryota</taxon>
        <taxon>Viridiplantae</taxon>
        <taxon>Streptophyta</taxon>
        <taxon>Embryophyta</taxon>
        <taxon>Tracheophyta</taxon>
        <taxon>Spermatophyta</taxon>
        <taxon>Magnoliopsida</taxon>
        <taxon>eudicotyledons</taxon>
        <taxon>Gunneridae</taxon>
        <taxon>Pentapetalae</taxon>
        <taxon>rosids</taxon>
        <taxon>fabids</taxon>
        <taxon>Rosales</taxon>
        <taxon>Cannabaceae</taxon>
        <taxon>Parasponia</taxon>
    </lineage>
</organism>
<dbReference type="STRING" id="3476.A0A2P5ALI9"/>
<keyword evidence="8 10" id="KW-0472">Membrane</keyword>
<dbReference type="Gene3D" id="3.30.450.60">
    <property type="match status" value="1"/>
</dbReference>
<evidence type="ECO:0000256" key="10">
    <source>
        <dbReference type="RuleBase" id="RU364018"/>
    </source>
</evidence>
<dbReference type="CDD" id="cd09254">
    <property type="entry name" value="AP_delta-COPI_MHD"/>
    <property type="match status" value="1"/>
</dbReference>
<keyword evidence="3 10" id="KW-0813">Transport</keyword>
<accession>A0A2P5ALI9</accession>
<feature type="compositionally biased region" description="Low complexity" evidence="12">
    <location>
        <begin position="200"/>
        <end position="211"/>
    </location>
</feature>
<dbReference type="Proteomes" id="UP000237105">
    <property type="component" value="Unassembled WGS sequence"/>
</dbReference>
<feature type="region of interest" description="Disordered" evidence="12">
    <location>
        <begin position="247"/>
        <end position="268"/>
    </location>
</feature>
<comment type="subunit">
    <text evidence="2 10">Oligomeric complex that consists of at least the alpha, beta, beta', gamma, delta, epsilon and zeta subunits.</text>
</comment>
<gene>
    <name evidence="14" type="ORF">PanWU01x14_320470</name>
</gene>
<keyword evidence="15" id="KW-1185">Reference proteome</keyword>
<dbReference type="InterPro" id="IPR027059">
    <property type="entry name" value="Coatomer_dsu"/>
</dbReference>
<feature type="domain" description="MHD" evidence="13">
    <location>
        <begin position="263"/>
        <end position="534"/>
    </location>
</feature>
<comment type="caution">
    <text evidence="14">The sequence shown here is derived from an EMBL/GenBank/DDBJ whole genome shotgun (WGS) entry which is preliminary data.</text>
</comment>
<evidence type="ECO:0000256" key="3">
    <source>
        <dbReference type="ARBA" id="ARBA00022448"/>
    </source>
</evidence>
<dbReference type="GO" id="GO:0006888">
    <property type="term" value="P:endoplasmic reticulum to Golgi vesicle-mediated transport"/>
    <property type="evidence" value="ECO:0007669"/>
    <property type="project" value="TreeGrafter"/>
</dbReference>